<reference evidence="2 3" key="1">
    <citation type="submission" date="2020-12" db="EMBL/GenBank/DDBJ databases">
        <title>FDA dAtabase for Regulatory Grade micrObial Sequences (FDA-ARGOS): Supporting development and validation of Infectious Disease Dx tests.</title>
        <authorList>
            <person name="Sproer C."/>
            <person name="Gronow S."/>
            <person name="Severitt S."/>
            <person name="Schroder I."/>
            <person name="Tallon L."/>
            <person name="Sadzewicz L."/>
            <person name="Zhao X."/>
            <person name="Boylan J."/>
            <person name="Ott S."/>
            <person name="Bowen H."/>
            <person name="Vavikolanu K."/>
            <person name="Mehta A."/>
            <person name="Aluvathingal J."/>
            <person name="Nadendla S."/>
            <person name="Lowell S."/>
            <person name="Myers T."/>
            <person name="Yan Y."/>
            <person name="Sichtig H."/>
        </authorList>
    </citation>
    <scope>NUCLEOTIDE SEQUENCE [LARGE SCALE GENOMIC DNA]</scope>
    <source>
        <strain evidence="2 3">FDAARGOS_871</strain>
    </source>
</reference>
<feature type="transmembrane region" description="Helical" evidence="1">
    <location>
        <begin position="127"/>
        <end position="150"/>
    </location>
</feature>
<sequence length="169" mass="18352">MWRLLSALPIGVVLADLVYGFVLNVLQGLDLQRAVPDSEGVLAVTPDIAFNSLQIVANGGMSAVVGFGLVVLFLLNRSVLRRQVLEIGIFRTLGLVAVLAFSVPSVWEWANALLSLMRGVDVVNTGNVRYVLTALCMPWLAVLCVVRLFGWYRLQTVSVRAAKAGNVEK</sequence>
<evidence type="ECO:0000313" key="2">
    <source>
        <dbReference type="EMBL" id="QPT38081.1"/>
    </source>
</evidence>
<accession>A0A7T3BLX4</accession>
<name>A0A7T3BLX4_NEICI</name>
<dbReference type="RefSeq" id="WP_003677965.1">
    <property type="nucleotide sequence ID" value="NZ_CP065726.1"/>
</dbReference>
<keyword evidence="1" id="KW-1133">Transmembrane helix</keyword>
<feature type="transmembrane region" description="Helical" evidence="1">
    <location>
        <begin position="87"/>
        <end position="107"/>
    </location>
</feature>
<dbReference type="EMBL" id="CP065726">
    <property type="protein sequence ID" value="QPT38081.1"/>
    <property type="molecule type" value="Genomic_DNA"/>
</dbReference>
<dbReference type="AlphaFoldDB" id="A0A7T3BLX4"/>
<proteinExistence type="predicted"/>
<keyword evidence="1" id="KW-0472">Membrane</keyword>
<feature type="transmembrane region" description="Helical" evidence="1">
    <location>
        <begin position="55"/>
        <end position="75"/>
    </location>
</feature>
<protein>
    <submittedName>
        <fullName evidence="2">Uncharacterized protein</fullName>
    </submittedName>
</protein>
<keyword evidence="3" id="KW-1185">Reference proteome</keyword>
<evidence type="ECO:0000313" key="3">
    <source>
        <dbReference type="Proteomes" id="UP000594865"/>
    </source>
</evidence>
<gene>
    <name evidence="2" type="ORF">I6G28_00360</name>
</gene>
<dbReference type="Proteomes" id="UP000594865">
    <property type="component" value="Chromosome"/>
</dbReference>
<dbReference type="GeneID" id="84021968"/>
<evidence type="ECO:0000256" key="1">
    <source>
        <dbReference type="SAM" id="Phobius"/>
    </source>
</evidence>
<keyword evidence="1" id="KW-0812">Transmembrane</keyword>
<organism evidence="2 3">
    <name type="scientific">Neisseria cinerea</name>
    <dbReference type="NCBI Taxonomy" id="483"/>
    <lineage>
        <taxon>Bacteria</taxon>
        <taxon>Pseudomonadati</taxon>
        <taxon>Pseudomonadota</taxon>
        <taxon>Betaproteobacteria</taxon>
        <taxon>Neisseriales</taxon>
        <taxon>Neisseriaceae</taxon>
        <taxon>Neisseria</taxon>
    </lineage>
</organism>